<feature type="region of interest" description="Disordered" evidence="5">
    <location>
        <begin position="117"/>
        <end position="173"/>
    </location>
</feature>
<name>A0AAV4H8P6_9GAST</name>
<feature type="compositionally biased region" description="Acidic residues" evidence="5">
    <location>
        <begin position="117"/>
        <end position="131"/>
    </location>
</feature>
<organism evidence="7 8">
    <name type="scientific">Elysia marginata</name>
    <dbReference type="NCBI Taxonomy" id="1093978"/>
    <lineage>
        <taxon>Eukaryota</taxon>
        <taxon>Metazoa</taxon>
        <taxon>Spiralia</taxon>
        <taxon>Lophotrochozoa</taxon>
        <taxon>Mollusca</taxon>
        <taxon>Gastropoda</taxon>
        <taxon>Heterobranchia</taxon>
        <taxon>Euthyneura</taxon>
        <taxon>Panpulmonata</taxon>
        <taxon>Sacoglossa</taxon>
        <taxon>Placobranchoidea</taxon>
        <taxon>Plakobranchidae</taxon>
        <taxon>Elysia</taxon>
    </lineage>
</organism>
<dbReference type="InterPro" id="IPR052250">
    <property type="entry name" value="PDI_TMX3"/>
</dbReference>
<keyword evidence="8" id="KW-1185">Reference proteome</keyword>
<feature type="compositionally biased region" description="Basic and acidic residues" evidence="5">
    <location>
        <begin position="163"/>
        <end position="173"/>
    </location>
</feature>
<feature type="transmembrane region" description="Helical" evidence="6">
    <location>
        <begin position="88"/>
        <end position="109"/>
    </location>
</feature>
<dbReference type="Proteomes" id="UP000762676">
    <property type="component" value="Unassembled WGS sequence"/>
</dbReference>
<dbReference type="PANTHER" id="PTHR46426">
    <property type="entry name" value="PROTEIN DISULFIDE-ISOMERASE TMX3"/>
    <property type="match status" value="1"/>
</dbReference>
<dbReference type="PANTHER" id="PTHR46426:SF1">
    <property type="entry name" value="PROTEIN DISULFIDE-ISOMERASE TMX3"/>
    <property type="match status" value="1"/>
</dbReference>
<protein>
    <submittedName>
        <fullName evidence="7">Protein disulfide-isomerase TMX3</fullName>
    </submittedName>
</protein>
<dbReference type="GO" id="GO:0005783">
    <property type="term" value="C:endoplasmic reticulum"/>
    <property type="evidence" value="ECO:0007669"/>
    <property type="project" value="TreeGrafter"/>
</dbReference>
<keyword evidence="4 6" id="KW-0472">Membrane</keyword>
<proteinExistence type="predicted"/>
<dbReference type="EMBL" id="BMAT01008864">
    <property type="protein sequence ID" value="GFR93924.1"/>
    <property type="molecule type" value="Genomic_DNA"/>
</dbReference>
<evidence type="ECO:0000256" key="6">
    <source>
        <dbReference type="SAM" id="Phobius"/>
    </source>
</evidence>
<dbReference type="GO" id="GO:0016020">
    <property type="term" value="C:membrane"/>
    <property type="evidence" value="ECO:0007669"/>
    <property type="project" value="UniProtKB-SubCell"/>
</dbReference>
<feature type="compositionally biased region" description="Pro residues" evidence="5">
    <location>
        <begin position="140"/>
        <end position="153"/>
    </location>
</feature>
<gene>
    <name evidence="7" type="ORF">ElyMa_004389800</name>
</gene>
<reference evidence="7 8" key="1">
    <citation type="journal article" date="2021" name="Elife">
        <title>Chloroplast acquisition without the gene transfer in kleptoplastic sea slugs, Plakobranchus ocellatus.</title>
        <authorList>
            <person name="Maeda T."/>
            <person name="Takahashi S."/>
            <person name="Yoshida T."/>
            <person name="Shimamura S."/>
            <person name="Takaki Y."/>
            <person name="Nagai Y."/>
            <person name="Toyoda A."/>
            <person name="Suzuki Y."/>
            <person name="Arimoto A."/>
            <person name="Ishii H."/>
            <person name="Satoh N."/>
            <person name="Nishiyama T."/>
            <person name="Hasebe M."/>
            <person name="Maruyama T."/>
            <person name="Minagawa J."/>
            <person name="Obokata J."/>
            <person name="Shigenobu S."/>
        </authorList>
    </citation>
    <scope>NUCLEOTIDE SEQUENCE [LARGE SCALE GENOMIC DNA]</scope>
</reference>
<evidence type="ECO:0000313" key="8">
    <source>
        <dbReference type="Proteomes" id="UP000762676"/>
    </source>
</evidence>
<evidence type="ECO:0000256" key="3">
    <source>
        <dbReference type="ARBA" id="ARBA00022989"/>
    </source>
</evidence>
<sequence>MDELETVSSIAMTFLGSPSLMALRTSDHLYYMPEAISNITVPQLAAFLNRVAAGEETAYGGTSFFMRVRRLLFDIVSTILSIWQASRWLFLLMFGLPTVIISIICYSLCCMEAIDDGPADSDEEDEDEDGEGGQGHLYDAPPPALTRSGPPPSYDSVTSADAGPKDVDEKKKD</sequence>
<evidence type="ECO:0000256" key="5">
    <source>
        <dbReference type="SAM" id="MobiDB-lite"/>
    </source>
</evidence>
<comment type="subcellular location">
    <subcellularLocation>
        <location evidence="1">Membrane</location>
        <topology evidence="1">Single-pass membrane protein</topology>
    </subcellularLocation>
</comment>
<keyword evidence="2 6" id="KW-0812">Transmembrane</keyword>
<evidence type="ECO:0000256" key="2">
    <source>
        <dbReference type="ARBA" id="ARBA00022692"/>
    </source>
</evidence>
<comment type="caution">
    <text evidence="7">The sequence shown here is derived from an EMBL/GenBank/DDBJ whole genome shotgun (WGS) entry which is preliminary data.</text>
</comment>
<evidence type="ECO:0000256" key="1">
    <source>
        <dbReference type="ARBA" id="ARBA00004167"/>
    </source>
</evidence>
<keyword evidence="3 6" id="KW-1133">Transmembrane helix</keyword>
<dbReference type="AlphaFoldDB" id="A0AAV4H8P6"/>
<evidence type="ECO:0000313" key="7">
    <source>
        <dbReference type="EMBL" id="GFR93924.1"/>
    </source>
</evidence>
<accession>A0AAV4H8P6</accession>
<evidence type="ECO:0000256" key="4">
    <source>
        <dbReference type="ARBA" id="ARBA00023136"/>
    </source>
</evidence>